<dbReference type="EMBL" id="JH711590">
    <property type="protein sequence ID" value="EIW74796.1"/>
    <property type="molecule type" value="Genomic_DNA"/>
</dbReference>
<name>A0A5M3M797_CONPW</name>
<evidence type="ECO:0000259" key="2">
    <source>
        <dbReference type="Pfam" id="PF12660"/>
    </source>
</evidence>
<dbReference type="GeneID" id="19206322"/>
<evidence type="ECO:0000313" key="3">
    <source>
        <dbReference type="EMBL" id="EIW74796.1"/>
    </source>
</evidence>
<dbReference type="SUPFAM" id="SSF50978">
    <property type="entry name" value="WD40 repeat-like"/>
    <property type="match status" value="1"/>
</dbReference>
<dbReference type="InterPro" id="IPR024761">
    <property type="entry name" value="TFIIIC_delta_N"/>
</dbReference>
<feature type="domain" description="Transcription factor IIIC putative zinc-finger" evidence="2">
    <location>
        <begin position="652"/>
        <end position="742"/>
    </location>
</feature>
<dbReference type="Proteomes" id="UP000053558">
    <property type="component" value="Unassembled WGS sequence"/>
</dbReference>
<gene>
    <name evidence="3" type="ORF">CONPUDRAFT_169750</name>
</gene>
<keyword evidence="4" id="KW-1185">Reference proteome</keyword>
<dbReference type="InterPro" id="IPR036322">
    <property type="entry name" value="WD40_repeat_dom_sf"/>
</dbReference>
<sequence length="746" mass="81137">MSATIFTALPIPAVITHPSQHCLQWTEDGQICLVTKSAVHILTPDAGINISAPPDVKASAPGDQTGKPIGWFKTAVETDRATTYYWPSYSQDWSTVTLGSLDLSITALACSPTNMSSRGRCMLAVLNSNCEVSIWEAGRHHLKGEWVKVLDVTSFLLDGLANNGEDHITMALRAQATSLAWSSQPDFGIVPVPVMDGSALAIGNRAGDLMLFRLEGRSSQQRSVSHLGTVKFSKHRITQIAWSSWRNLEIGHSIAFVACSLDSGSLVTLKVEQKALFDANTSMSGQQYKCVLSTATPVEVHPPDKRGTTGLVWIDRTNQPPICLFTKPGTVHLWCSPASRAPWSGCRVLELRNIPLSAGSSPLTPLSGATYVKSRDKVVLAFLDGSFHVIHNASSDPSWASPISEGGAALDSQLMSTRVRGVLGRESAGSATWMDVGRTYGMASYDGAGAFAWVYEKLRPSDFSYKFEAKHENTLIVASMYAETDENVVKRVVEELNDLKPQGGTPLNRLPDDTTSLGLAAFTLEAGRDYSDDLRLLLKTHLYGRPSLTLLRLRLGIADMCWKVSQSDEARNACGEVAQPIIREISSRVLRIIMTILQTIVPLLTKDDLPFLRRIMVQAHLPGLSVDLPAVENRLTSDLLSSRMTSSEELLEPLHDECPACKSDVIFADLQTATCPKGHSWSRCSITSFILATPNVRTCVGCARKALLPSAETNGVASDVKGWFVLQLLSAVQHCLFCGNSFIQIV</sequence>
<dbReference type="RefSeq" id="XP_007774873.1">
    <property type="nucleotide sequence ID" value="XM_007776683.1"/>
</dbReference>
<dbReference type="AlphaFoldDB" id="A0A5M3M797"/>
<reference evidence="4" key="1">
    <citation type="journal article" date="2012" name="Science">
        <title>The Paleozoic origin of enzymatic lignin decomposition reconstructed from 31 fungal genomes.</title>
        <authorList>
            <person name="Floudas D."/>
            <person name="Binder M."/>
            <person name="Riley R."/>
            <person name="Barry K."/>
            <person name="Blanchette R.A."/>
            <person name="Henrissat B."/>
            <person name="Martinez A.T."/>
            <person name="Otillar R."/>
            <person name="Spatafora J.W."/>
            <person name="Yadav J.S."/>
            <person name="Aerts A."/>
            <person name="Benoit I."/>
            <person name="Boyd A."/>
            <person name="Carlson A."/>
            <person name="Copeland A."/>
            <person name="Coutinho P.M."/>
            <person name="de Vries R.P."/>
            <person name="Ferreira P."/>
            <person name="Findley K."/>
            <person name="Foster B."/>
            <person name="Gaskell J."/>
            <person name="Glotzer D."/>
            <person name="Gorecki P."/>
            <person name="Heitman J."/>
            <person name="Hesse C."/>
            <person name="Hori C."/>
            <person name="Igarashi K."/>
            <person name="Jurgens J.A."/>
            <person name="Kallen N."/>
            <person name="Kersten P."/>
            <person name="Kohler A."/>
            <person name="Kuees U."/>
            <person name="Kumar T.K.A."/>
            <person name="Kuo A."/>
            <person name="LaButti K."/>
            <person name="Larrondo L.F."/>
            <person name="Lindquist E."/>
            <person name="Ling A."/>
            <person name="Lombard V."/>
            <person name="Lucas S."/>
            <person name="Lundell T."/>
            <person name="Martin R."/>
            <person name="McLaughlin D.J."/>
            <person name="Morgenstern I."/>
            <person name="Morin E."/>
            <person name="Murat C."/>
            <person name="Nagy L.G."/>
            <person name="Nolan M."/>
            <person name="Ohm R.A."/>
            <person name="Patyshakuliyeva A."/>
            <person name="Rokas A."/>
            <person name="Ruiz-Duenas F.J."/>
            <person name="Sabat G."/>
            <person name="Salamov A."/>
            <person name="Samejima M."/>
            <person name="Schmutz J."/>
            <person name="Slot J.C."/>
            <person name="St John F."/>
            <person name="Stenlid J."/>
            <person name="Sun H."/>
            <person name="Sun S."/>
            <person name="Syed K."/>
            <person name="Tsang A."/>
            <person name="Wiebenga A."/>
            <person name="Young D."/>
            <person name="Pisabarro A."/>
            <person name="Eastwood D.C."/>
            <person name="Martin F."/>
            <person name="Cullen D."/>
            <person name="Grigoriev I.V."/>
            <person name="Hibbett D.S."/>
        </authorList>
    </citation>
    <scope>NUCLEOTIDE SEQUENCE [LARGE SCALE GENOMIC DNA]</scope>
    <source>
        <strain evidence="4">RWD-64-598 SS2</strain>
    </source>
</reference>
<dbReference type="GO" id="GO:0004402">
    <property type="term" value="F:histone acetyltransferase activity"/>
    <property type="evidence" value="ECO:0007669"/>
    <property type="project" value="InterPro"/>
</dbReference>
<dbReference type="GO" id="GO:0006384">
    <property type="term" value="P:transcription initiation at RNA polymerase III promoter"/>
    <property type="evidence" value="ECO:0007669"/>
    <property type="project" value="InterPro"/>
</dbReference>
<dbReference type="Pfam" id="PF12657">
    <property type="entry name" value="TFIIIC_delta"/>
    <property type="match status" value="1"/>
</dbReference>
<organism evidence="3 4">
    <name type="scientific">Coniophora puteana (strain RWD-64-598)</name>
    <name type="common">Brown rot fungus</name>
    <dbReference type="NCBI Taxonomy" id="741705"/>
    <lineage>
        <taxon>Eukaryota</taxon>
        <taxon>Fungi</taxon>
        <taxon>Dikarya</taxon>
        <taxon>Basidiomycota</taxon>
        <taxon>Agaricomycotina</taxon>
        <taxon>Agaricomycetes</taxon>
        <taxon>Agaricomycetidae</taxon>
        <taxon>Boletales</taxon>
        <taxon>Coniophorineae</taxon>
        <taxon>Coniophoraceae</taxon>
        <taxon>Coniophora</taxon>
    </lineage>
</organism>
<comment type="caution">
    <text evidence="3">The sequence shown here is derived from an EMBL/GenBank/DDBJ whole genome shotgun (WGS) entry which is preliminary data.</text>
</comment>
<evidence type="ECO:0008006" key="5">
    <source>
        <dbReference type="Google" id="ProtNLM"/>
    </source>
</evidence>
<evidence type="ECO:0000313" key="4">
    <source>
        <dbReference type="Proteomes" id="UP000053558"/>
    </source>
</evidence>
<dbReference type="OMA" id="EERRMEC"/>
<protein>
    <recommendedName>
        <fullName evidence="5">Transcription factor IIIC putative zinc-finger domain-containing protein</fullName>
    </recommendedName>
</protein>
<proteinExistence type="predicted"/>
<dbReference type="KEGG" id="cput:CONPUDRAFT_169750"/>
<dbReference type="Pfam" id="PF12660">
    <property type="entry name" value="zf-TFIIIC"/>
    <property type="match status" value="1"/>
</dbReference>
<accession>A0A5M3M797</accession>
<dbReference type="InterPro" id="IPR024764">
    <property type="entry name" value="TFIIIC_Znf"/>
</dbReference>
<dbReference type="OrthoDB" id="421374at2759"/>
<dbReference type="PANTHER" id="PTHR15496:SF2">
    <property type="entry name" value="GENERAL TRANSCRIPTION FACTOR 3C POLYPEPTIDE 4"/>
    <property type="match status" value="1"/>
</dbReference>
<feature type="domain" description="Transcription factor IIIC 90kDa subunit N-terminal" evidence="1">
    <location>
        <begin position="25"/>
        <end position="478"/>
    </location>
</feature>
<dbReference type="InterPro" id="IPR044230">
    <property type="entry name" value="GTF3C4"/>
</dbReference>
<evidence type="ECO:0000259" key="1">
    <source>
        <dbReference type="Pfam" id="PF12657"/>
    </source>
</evidence>
<dbReference type="PANTHER" id="PTHR15496">
    <property type="entry name" value="GENERAL TRANSCRIPTION FACTOR 3C POLYPEPTIDE 4 FAMILY"/>
    <property type="match status" value="1"/>
</dbReference>
<dbReference type="GO" id="GO:0000127">
    <property type="term" value="C:transcription factor TFIIIC complex"/>
    <property type="evidence" value="ECO:0007669"/>
    <property type="project" value="InterPro"/>
</dbReference>